<dbReference type="GO" id="GO:0009097">
    <property type="term" value="P:isoleucine biosynthetic process"/>
    <property type="evidence" value="ECO:0007669"/>
    <property type="project" value="TreeGrafter"/>
</dbReference>
<accession>A0A1H0G967</accession>
<gene>
    <name evidence="4" type="primary">dsdA</name>
    <name evidence="6" type="ORF">SAMN04488053_10622</name>
</gene>
<dbReference type="NCBIfam" id="NF002823">
    <property type="entry name" value="PRK02991.1"/>
    <property type="match status" value="1"/>
</dbReference>
<evidence type="ECO:0000256" key="1">
    <source>
        <dbReference type="ARBA" id="ARBA00001933"/>
    </source>
</evidence>
<dbReference type="GO" id="GO:0008721">
    <property type="term" value="F:D-serine ammonia-lyase activity"/>
    <property type="evidence" value="ECO:0007669"/>
    <property type="project" value="UniProtKB-EC"/>
</dbReference>
<dbReference type="OrthoDB" id="9780546at2"/>
<dbReference type="GO" id="GO:0030170">
    <property type="term" value="F:pyridoxal phosphate binding"/>
    <property type="evidence" value="ECO:0007669"/>
    <property type="project" value="InterPro"/>
</dbReference>
<dbReference type="InterPro" id="IPR011780">
    <property type="entry name" value="D_Ser_am_lyase"/>
</dbReference>
<sequence length="442" mass="48521">MTMTNEEIQQWTKKYPLLHQIMNVTPVTWLNPNLRNLMDTADMPVTYEDMIDAAERWQRFAPYLAKEFPETRETEGIVESPLKEIASMKHQLNDYYKADIAGALYLKCDNDLAIAGSIKARGGVYEVLYYAEQLALDAGLITLGDNYEVFAEPQMKEFFCNYSIGVGSTGNLGLSIGIMSAKLGFDVSVFMSADAKQWKKDLLREKGAHVHEFEGDFSEAITTGREMTVQKPNGYFVDDESSKHLFLGYSVAAFRLKEQLNTAGVTVDSEHPLVVHLPCGVGGSPGGIAFGLKQVFGDAAHCFFVEPTHAPAMLLGLLTGEKEKVSVQDFGLDNLTEGDGLAVGRPSSFASSISEQLVSGVYTMEDADMFRLLALLGDSEQIFVEPSAATGLLGPGKIKASDYLQQKGLDEAQATHIVWSTGGALVPEEDMQEFYEKGKKLL</sequence>
<evidence type="ECO:0000259" key="5">
    <source>
        <dbReference type="Pfam" id="PF00291"/>
    </source>
</evidence>
<dbReference type="EC" id="4.3.1.18" evidence="4"/>
<dbReference type="AlphaFoldDB" id="A0A1H0G967"/>
<proteinExistence type="inferred from homology"/>
<keyword evidence="3 4" id="KW-0456">Lyase</keyword>
<dbReference type="EMBL" id="FNIL01000006">
    <property type="protein sequence ID" value="SDO03398.1"/>
    <property type="molecule type" value="Genomic_DNA"/>
</dbReference>
<dbReference type="RefSeq" id="WP_090842936.1">
    <property type="nucleotide sequence ID" value="NZ_FNIL01000006.1"/>
</dbReference>
<dbReference type="PANTHER" id="PTHR48078:SF9">
    <property type="entry name" value="D-SERINE DEHYDRATASE"/>
    <property type="match status" value="1"/>
</dbReference>
<protein>
    <recommendedName>
        <fullName evidence="4">Probable D-serine dehydratase</fullName>
        <ecNumber evidence="4">4.3.1.18</ecNumber>
    </recommendedName>
    <alternativeName>
        <fullName evidence="4">D-serine deaminase</fullName>
        <shortName evidence="4">DSD</shortName>
    </alternativeName>
</protein>
<dbReference type="SUPFAM" id="SSF53686">
    <property type="entry name" value="Tryptophan synthase beta subunit-like PLP-dependent enzymes"/>
    <property type="match status" value="1"/>
</dbReference>
<evidence type="ECO:0000313" key="6">
    <source>
        <dbReference type="EMBL" id="SDO03398.1"/>
    </source>
</evidence>
<dbReference type="NCBIfam" id="TIGR02035">
    <property type="entry name" value="D_Ser_am_lyase"/>
    <property type="match status" value="1"/>
</dbReference>
<reference evidence="7" key="1">
    <citation type="submission" date="2016-10" db="EMBL/GenBank/DDBJ databases">
        <authorList>
            <person name="Varghese N."/>
            <person name="Submissions S."/>
        </authorList>
    </citation>
    <scope>NUCLEOTIDE SEQUENCE [LARGE SCALE GENOMIC DNA]</scope>
    <source>
        <strain evidence="7">CGMCC 1.10369</strain>
    </source>
</reference>
<dbReference type="PANTHER" id="PTHR48078">
    <property type="entry name" value="THREONINE DEHYDRATASE, MITOCHONDRIAL-RELATED"/>
    <property type="match status" value="1"/>
</dbReference>
<dbReference type="HAMAP" id="MF_01030">
    <property type="entry name" value="D_Ser_dehydrat"/>
    <property type="match status" value="1"/>
</dbReference>
<evidence type="ECO:0000256" key="4">
    <source>
        <dbReference type="HAMAP-Rule" id="MF_01030"/>
    </source>
</evidence>
<dbReference type="InterPro" id="IPR050147">
    <property type="entry name" value="Ser/Thr_Dehydratase"/>
</dbReference>
<keyword evidence="7" id="KW-1185">Reference proteome</keyword>
<dbReference type="Proteomes" id="UP000198778">
    <property type="component" value="Unassembled WGS sequence"/>
</dbReference>
<feature type="modified residue" description="N6-(pyridoxal phosphate)lysine" evidence="4">
    <location>
        <position position="119"/>
    </location>
</feature>
<dbReference type="GO" id="GO:0016836">
    <property type="term" value="F:hydro-lyase activity"/>
    <property type="evidence" value="ECO:0007669"/>
    <property type="project" value="UniProtKB-UniRule"/>
</dbReference>
<evidence type="ECO:0000256" key="2">
    <source>
        <dbReference type="ARBA" id="ARBA00022898"/>
    </source>
</evidence>
<comment type="catalytic activity">
    <reaction evidence="4">
        <text>D-serine = pyruvate + NH4(+)</text>
        <dbReference type="Rhea" id="RHEA:13977"/>
        <dbReference type="ChEBI" id="CHEBI:15361"/>
        <dbReference type="ChEBI" id="CHEBI:28938"/>
        <dbReference type="ChEBI" id="CHEBI:35247"/>
        <dbReference type="EC" id="4.3.1.18"/>
    </reaction>
</comment>
<evidence type="ECO:0000256" key="3">
    <source>
        <dbReference type="ARBA" id="ARBA00023239"/>
    </source>
</evidence>
<dbReference type="GO" id="GO:0036088">
    <property type="term" value="P:D-serine catabolic process"/>
    <property type="evidence" value="ECO:0007669"/>
    <property type="project" value="TreeGrafter"/>
</dbReference>
<evidence type="ECO:0000313" key="7">
    <source>
        <dbReference type="Proteomes" id="UP000198778"/>
    </source>
</evidence>
<dbReference type="STRING" id="745820.SAMN04488053_10622"/>
<dbReference type="InterPro" id="IPR036052">
    <property type="entry name" value="TrpB-like_PALP_sf"/>
</dbReference>
<dbReference type="Gene3D" id="3.40.50.1100">
    <property type="match status" value="2"/>
</dbReference>
<feature type="domain" description="Tryptophan synthase beta chain-like PALP" evidence="5">
    <location>
        <begin position="101"/>
        <end position="405"/>
    </location>
</feature>
<organism evidence="6 7">
    <name type="scientific">Alkalicoccus daliensis</name>
    <dbReference type="NCBI Taxonomy" id="745820"/>
    <lineage>
        <taxon>Bacteria</taxon>
        <taxon>Bacillati</taxon>
        <taxon>Bacillota</taxon>
        <taxon>Bacilli</taxon>
        <taxon>Bacillales</taxon>
        <taxon>Bacillaceae</taxon>
        <taxon>Alkalicoccus</taxon>
    </lineage>
</organism>
<name>A0A1H0G967_9BACI</name>
<comment type="similarity">
    <text evidence="4">Belongs to the serine/threonine dehydratase family. DsdA subfamily.</text>
</comment>
<dbReference type="Pfam" id="PF00291">
    <property type="entry name" value="PALP"/>
    <property type="match status" value="1"/>
</dbReference>
<keyword evidence="2 4" id="KW-0663">Pyridoxal phosphate</keyword>
<comment type="cofactor">
    <cofactor evidence="1 4">
        <name>pyridoxal 5'-phosphate</name>
        <dbReference type="ChEBI" id="CHEBI:597326"/>
    </cofactor>
</comment>
<dbReference type="InterPro" id="IPR001926">
    <property type="entry name" value="TrpB-like_PALP"/>
</dbReference>